<comment type="caution">
    <text evidence="2">The sequence shown here is derived from an EMBL/GenBank/DDBJ whole genome shotgun (WGS) entry which is preliminary data.</text>
</comment>
<dbReference type="STRING" id="1447883.A0A2B7Y399"/>
<organism evidence="2 3">
    <name type="scientific">Polytolypa hystricis (strain UAMH7299)</name>
    <dbReference type="NCBI Taxonomy" id="1447883"/>
    <lineage>
        <taxon>Eukaryota</taxon>
        <taxon>Fungi</taxon>
        <taxon>Dikarya</taxon>
        <taxon>Ascomycota</taxon>
        <taxon>Pezizomycotina</taxon>
        <taxon>Eurotiomycetes</taxon>
        <taxon>Eurotiomycetidae</taxon>
        <taxon>Onygenales</taxon>
        <taxon>Onygenales incertae sedis</taxon>
        <taxon>Polytolypa</taxon>
    </lineage>
</organism>
<dbReference type="SUPFAM" id="SSF54593">
    <property type="entry name" value="Glyoxalase/Bleomycin resistance protein/Dihydroxybiphenyl dioxygenase"/>
    <property type="match status" value="1"/>
</dbReference>
<dbReference type="PANTHER" id="PTHR35006">
    <property type="entry name" value="GLYOXALASE FAMILY PROTEIN (AFU_ORTHOLOGUE AFUA_5G14830)"/>
    <property type="match status" value="1"/>
</dbReference>
<evidence type="ECO:0000313" key="3">
    <source>
        <dbReference type="Proteomes" id="UP000224634"/>
    </source>
</evidence>
<dbReference type="CDD" id="cd07262">
    <property type="entry name" value="VOC_like"/>
    <property type="match status" value="1"/>
</dbReference>
<dbReference type="OrthoDB" id="10249419at2759"/>
<dbReference type="InterPro" id="IPR037523">
    <property type="entry name" value="VOC_core"/>
</dbReference>
<protein>
    <recommendedName>
        <fullName evidence="1">VOC domain-containing protein</fullName>
    </recommendedName>
</protein>
<accession>A0A2B7Y399</accession>
<dbReference type="EMBL" id="PDNA01000082">
    <property type="protein sequence ID" value="PGH15503.1"/>
    <property type="molecule type" value="Genomic_DNA"/>
</dbReference>
<dbReference type="Gene3D" id="3.10.180.10">
    <property type="entry name" value="2,3-Dihydroxybiphenyl 1,2-Dioxygenase, domain 1"/>
    <property type="match status" value="1"/>
</dbReference>
<dbReference type="PROSITE" id="PS51819">
    <property type="entry name" value="VOC"/>
    <property type="match status" value="1"/>
</dbReference>
<feature type="domain" description="VOC" evidence="1">
    <location>
        <begin position="2"/>
        <end position="132"/>
    </location>
</feature>
<dbReference type="Proteomes" id="UP000224634">
    <property type="component" value="Unassembled WGS sequence"/>
</dbReference>
<proteinExistence type="predicted"/>
<evidence type="ECO:0000259" key="1">
    <source>
        <dbReference type="PROSITE" id="PS51819"/>
    </source>
</evidence>
<reference evidence="2 3" key="1">
    <citation type="submission" date="2017-10" db="EMBL/GenBank/DDBJ databases">
        <title>Comparative genomics in systemic dimorphic fungi from Ajellomycetaceae.</title>
        <authorList>
            <person name="Munoz J.F."/>
            <person name="Mcewen J.G."/>
            <person name="Clay O.K."/>
            <person name="Cuomo C.A."/>
        </authorList>
    </citation>
    <scope>NUCLEOTIDE SEQUENCE [LARGE SCALE GENOMIC DNA]</scope>
    <source>
        <strain evidence="2 3">UAMH7299</strain>
    </source>
</reference>
<gene>
    <name evidence="2" type="ORF">AJ80_05520</name>
</gene>
<sequence>MGFSHIGISVPASKFDETVAFYLATLAPLGYKEHVRPAPHVVGLGIYYPDFWISKPPPPENEEGDDTTTKYVSTHVAFSVNSRELVHAFHTAGLKAGGTCNGPPGPRPQYTRTYYASFLIDPAGNNIETVCMWPAWSHLGYWVGSGQAFSKKKKGE</sequence>
<evidence type="ECO:0000313" key="2">
    <source>
        <dbReference type="EMBL" id="PGH15503.1"/>
    </source>
</evidence>
<keyword evidence="3" id="KW-1185">Reference proteome</keyword>
<name>A0A2B7Y399_POLH7</name>
<dbReference type="AlphaFoldDB" id="A0A2B7Y399"/>
<dbReference type="PANTHER" id="PTHR35006:SF2">
    <property type="entry name" value="GLYOXALASE FAMILY PROTEIN (AFU_ORTHOLOGUE AFUA_5G14830)"/>
    <property type="match status" value="1"/>
</dbReference>
<dbReference type="InterPro" id="IPR029068">
    <property type="entry name" value="Glyas_Bleomycin-R_OHBP_Dase"/>
</dbReference>